<dbReference type="InterPro" id="IPR036366">
    <property type="entry name" value="PGBDSf"/>
</dbReference>
<comment type="caution">
    <text evidence="4">The sequence shown here is derived from an EMBL/GenBank/DDBJ whole genome shotgun (WGS) entry which is preliminary data.</text>
</comment>
<dbReference type="EMBL" id="PFBK01000003">
    <property type="protein sequence ID" value="PIR83936.1"/>
    <property type="molecule type" value="Genomic_DNA"/>
</dbReference>
<reference evidence="5" key="1">
    <citation type="submission" date="2017-09" db="EMBL/GenBank/DDBJ databases">
        <title>Depth-based differentiation of microbial function through sediment-hosted aquifers and enrichment of novel symbionts in the deep terrestrial subsurface.</title>
        <authorList>
            <person name="Probst A.J."/>
            <person name="Ladd B."/>
            <person name="Jarett J.K."/>
            <person name="Geller-Mcgrath D.E."/>
            <person name="Sieber C.M.K."/>
            <person name="Emerson J.B."/>
            <person name="Anantharaman K."/>
            <person name="Thomas B.C."/>
            <person name="Malmstrom R."/>
            <person name="Stieglmeier M."/>
            <person name="Klingl A."/>
            <person name="Woyke T."/>
            <person name="Ryan C.M."/>
            <person name="Banfield J.F."/>
        </authorList>
    </citation>
    <scope>NUCLEOTIDE SEQUENCE [LARGE SCALE GENOMIC DNA]</scope>
</reference>
<evidence type="ECO:0000259" key="3">
    <source>
        <dbReference type="Pfam" id="PF01471"/>
    </source>
</evidence>
<feature type="domain" description="Peptidoglycan binding-like" evidence="3">
    <location>
        <begin position="89"/>
        <end position="146"/>
    </location>
</feature>
<evidence type="ECO:0000256" key="2">
    <source>
        <dbReference type="SAM" id="SignalP"/>
    </source>
</evidence>
<sequence>MHKKIIAGAVMAGVMLPALAFAQTDVQSQIQSLLSQINALQEQLRALVTSNAGTLRNASSSASWVGMPPGQVGKAACIILGRNLRHGVQGDDVRKLQEMLAEDPENDFRASATGFFGPLTARAVAKFQMRMGIASSTDGFVGPLTRGFFERRCGEGLDKDEYDVKRGKVAGEITAASASSITVIADGRSHVVLITASTTVQVFATATSTPSMGTIADLTVGKRVVATGTVNQDGSISAIHVQVGAVPSLVKRMMLKFDHRGRMMDDDNDDR</sequence>
<dbReference type="InterPro" id="IPR036365">
    <property type="entry name" value="PGBD-like_sf"/>
</dbReference>
<keyword evidence="2" id="KW-0732">Signal</keyword>
<dbReference type="Pfam" id="PF01471">
    <property type="entry name" value="PG_binding_1"/>
    <property type="match status" value="1"/>
</dbReference>
<gene>
    <name evidence="4" type="ORF">COU18_00795</name>
</gene>
<feature type="signal peptide" evidence="2">
    <location>
        <begin position="1"/>
        <end position="22"/>
    </location>
</feature>
<dbReference type="Gene3D" id="1.10.101.10">
    <property type="entry name" value="PGBD-like superfamily/PGBD"/>
    <property type="match status" value="1"/>
</dbReference>
<protein>
    <recommendedName>
        <fullName evidence="3">Peptidoglycan binding-like domain-containing protein</fullName>
    </recommendedName>
</protein>
<dbReference type="AlphaFoldDB" id="A0A2H0UE31"/>
<feature type="coiled-coil region" evidence="1">
    <location>
        <begin position="23"/>
        <end position="50"/>
    </location>
</feature>
<dbReference type="Proteomes" id="UP000231192">
    <property type="component" value="Unassembled WGS sequence"/>
</dbReference>
<evidence type="ECO:0000256" key="1">
    <source>
        <dbReference type="SAM" id="Coils"/>
    </source>
</evidence>
<accession>A0A2H0UE31</accession>
<feature type="chain" id="PRO_5013695276" description="Peptidoglycan binding-like domain-containing protein" evidence="2">
    <location>
        <begin position="23"/>
        <end position="271"/>
    </location>
</feature>
<evidence type="ECO:0000313" key="4">
    <source>
        <dbReference type="EMBL" id="PIR83936.1"/>
    </source>
</evidence>
<organism evidence="4 5">
    <name type="scientific">Candidatus Kaiserbacteria bacterium CG10_big_fil_rev_8_21_14_0_10_51_14</name>
    <dbReference type="NCBI Taxonomy" id="1974610"/>
    <lineage>
        <taxon>Bacteria</taxon>
        <taxon>Candidatus Kaiseribacteriota</taxon>
    </lineage>
</organism>
<dbReference type="SUPFAM" id="SSF47090">
    <property type="entry name" value="PGBD-like"/>
    <property type="match status" value="1"/>
</dbReference>
<proteinExistence type="predicted"/>
<evidence type="ECO:0000313" key="5">
    <source>
        <dbReference type="Proteomes" id="UP000231192"/>
    </source>
</evidence>
<dbReference type="InterPro" id="IPR002477">
    <property type="entry name" value="Peptidoglycan-bd-like"/>
</dbReference>
<keyword evidence="1" id="KW-0175">Coiled coil</keyword>
<name>A0A2H0UE31_9BACT</name>